<dbReference type="InterPro" id="IPR021936">
    <property type="entry name" value="DUF3549"/>
</dbReference>
<dbReference type="Proteomes" id="UP000236745">
    <property type="component" value="Unassembled WGS sequence"/>
</dbReference>
<evidence type="ECO:0000313" key="1">
    <source>
        <dbReference type="EMBL" id="SEG52511.1"/>
    </source>
</evidence>
<protein>
    <recommendedName>
        <fullName evidence="3">DUF3549 domain-containing protein</fullName>
    </recommendedName>
</protein>
<dbReference type="RefSeq" id="WP_104003344.1">
    <property type="nucleotide sequence ID" value="NZ_FNVQ01000002.1"/>
</dbReference>
<dbReference type="Pfam" id="PF12069">
    <property type="entry name" value="DUF3549"/>
    <property type="match status" value="1"/>
</dbReference>
<organism evidence="1 2">
    <name type="scientific">Marinobacterium lutimaris</name>
    <dbReference type="NCBI Taxonomy" id="568106"/>
    <lineage>
        <taxon>Bacteria</taxon>
        <taxon>Pseudomonadati</taxon>
        <taxon>Pseudomonadota</taxon>
        <taxon>Gammaproteobacteria</taxon>
        <taxon>Oceanospirillales</taxon>
        <taxon>Oceanospirillaceae</taxon>
        <taxon>Marinobacterium</taxon>
    </lineage>
</organism>
<gene>
    <name evidence="1" type="ORF">SAMN05444390_102239</name>
</gene>
<proteinExistence type="predicted"/>
<sequence length="350" mass="38522">MTSPNEQPTLMQVLREAGAAVRVFDMGRRVSTLTSDEFERIEEARTPYPTPFLHHAWLGILIWHPKQPAQNAIWFLKLPLDEQGYLVQAARDDLVSRLLLNAVNSQQGALEEDALKDNPYSFKPEQEKMAIFHARAAQATSAPASAYYEAAQQYINGSMPLDRWADLALQGLADLVVRLDDNSPALAARIPEMPEPVLASIATLLEHVTPPVAVRDALAARLAGALTEGEEKALLVAALIRGLSNVADERFKQQQVLLVLQSEHALEAEVIVATATRCSSALQAPEVLLPFLERLAQGKAGQAGFSRVLADLMFMPAQRALIMQAFRSPERSEQLSKAIGEMFGQTFTRH</sequence>
<accession>A0A1H6AVB2</accession>
<evidence type="ECO:0000313" key="2">
    <source>
        <dbReference type="Proteomes" id="UP000236745"/>
    </source>
</evidence>
<reference evidence="1 2" key="1">
    <citation type="submission" date="2016-10" db="EMBL/GenBank/DDBJ databases">
        <authorList>
            <person name="de Groot N.N."/>
        </authorList>
    </citation>
    <scope>NUCLEOTIDE SEQUENCE [LARGE SCALE GENOMIC DNA]</scope>
    <source>
        <strain evidence="1 2">DSM 22012</strain>
    </source>
</reference>
<keyword evidence="2" id="KW-1185">Reference proteome</keyword>
<name>A0A1H6AVB2_9GAMM</name>
<evidence type="ECO:0008006" key="3">
    <source>
        <dbReference type="Google" id="ProtNLM"/>
    </source>
</evidence>
<dbReference type="OrthoDB" id="5597089at2"/>
<dbReference type="EMBL" id="FNVQ01000002">
    <property type="protein sequence ID" value="SEG52511.1"/>
    <property type="molecule type" value="Genomic_DNA"/>
</dbReference>
<dbReference type="AlphaFoldDB" id="A0A1H6AVB2"/>